<proteinExistence type="predicted"/>
<evidence type="ECO:0000256" key="1">
    <source>
        <dbReference type="SAM" id="MobiDB-lite"/>
    </source>
</evidence>
<organism evidence="2 3">
    <name type="scientific">Ceriporiopsis subvermispora (strain B)</name>
    <name type="common">White-rot fungus</name>
    <name type="synonym">Gelatoporia subvermispora</name>
    <dbReference type="NCBI Taxonomy" id="914234"/>
    <lineage>
        <taxon>Eukaryota</taxon>
        <taxon>Fungi</taxon>
        <taxon>Dikarya</taxon>
        <taxon>Basidiomycota</taxon>
        <taxon>Agaricomycotina</taxon>
        <taxon>Agaricomycetes</taxon>
        <taxon>Polyporales</taxon>
        <taxon>Gelatoporiaceae</taxon>
        <taxon>Gelatoporia</taxon>
    </lineage>
</organism>
<dbReference type="EMBL" id="KB445805">
    <property type="protein sequence ID" value="EMD33785.1"/>
    <property type="molecule type" value="Genomic_DNA"/>
</dbReference>
<sequence length="452" mass="48697">MWPSPTSPTHFIPSAPEPHSQSVLQSPLPVDPYSGAHEQELSANDPGLMDPYGVPERPRAAYRQFDHQWVPGHALNYPVEPEANAADQSFPSGASNQARYPSPASSGASTPDACWSDCSSSPGDVDYQSGSANGVGGNATISPPMVVTDSTPSASIFREHARYPTAEWDPHVPNRQSKYGANTNQAQAYYDSSASYAPVEASAYNLYETTQTSLQAHVGVTGHYQPTPHAAGSHSQVSWSDSSREDTVLPEQQPIQEQEQGRLTFEAGSFTPGHGALVPLVVPPAGHWSMQGAPGPSQPWSEEHRRTEGNLTLVAPPHALESAWPMQNSATIPPMAVHGGVVNAGASGPLSTRQTGPKRRERQRKPKLPVDVPLQQHGHLLNAAAYEGLSTPHHQIQPHPLQYRMGEPRMLSDLLHLNAAPLHASQASIDWRNGWSHVQVKCEPVENNAACL</sequence>
<accession>M2QNP9</accession>
<evidence type="ECO:0000313" key="2">
    <source>
        <dbReference type="EMBL" id="EMD33785.1"/>
    </source>
</evidence>
<feature type="region of interest" description="Disordered" evidence="1">
    <location>
        <begin position="223"/>
        <end position="245"/>
    </location>
</feature>
<dbReference type="HOGENOM" id="CLU_605493_0_0_1"/>
<dbReference type="AlphaFoldDB" id="M2QNP9"/>
<dbReference type="Proteomes" id="UP000016930">
    <property type="component" value="Unassembled WGS sequence"/>
</dbReference>
<keyword evidence="3" id="KW-1185">Reference proteome</keyword>
<feature type="compositionally biased region" description="Polar residues" evidence="1">
    <location>
        <begin position="117"/>
        <end position="132"/>
    </location>
</feature>
<reference evidence="2 3" key="1">
    <citation type="journal article" date="2012" name="Proc. Natl. Acad. Sci. U.S.A.">
        <title>Comparative genomics of Ceriporiopsis subvermispora and Phanerochaete chrysosporium provide insight into selective ligninolysis.</title>
        <authorList>
            <person name="Fernandez-Fueyo E."/>
            <person name="Ruiz-Duenas F.J."/>
            <person name="Ferreira P."/>
            <person name="Floudas D."/>
            <person name="Hibbett D.S."/>
            <person name="Canessa P."/>
            <person name="Larrondo L.F."/>
            <person name="James T.Y."/>
            <person name="Seelenfreund D."/>
            <person name="Lobos S."/>
            <person name="Polanco R."/>
            <person name="Tello M."/>
            <person name="Honda Y."/>
            <person name="Watanabe T."/>
            <person name="Watanabe T."/>
            <person name="Ryu J.S."/>
            <person name="Kubicek C.P."/>
            <person name="Schmoll M."/>
            <person name="Gaskell J."/>
            <person name="Hammel K.E."/>
            <person name="St John F.J."/>
            <person name="Vanden Wymelenberg A."/>
            <person name="Sabat G."/>
            <person name="Splinter BonDurant S."/>
            <person name="Syed K."/>
            <person name="Yadav J.S."/>
            <person name="Doddapaneni H."/>
            <person name="Subramanian V."/>
            <person name="Lavin J.L."/>
            <person name="Oguiza J.A."/>
            <person name="Perez G."/>
            <person name="Pisabarro A.G."/>
            <person name="Ramirez L."/>
            <person name="Santoyo F."/>
            <person name="Master E."/>
            <person name="Coutinho P.M."/>
            <person name="Henrissat B."/>
            <person name="Lombard V."/>
            <person name="Magnuson J.K."/>
            <person name="Kuees U."/>
            <person name="Hori C."/>
            <person name="Igarashi K."/>
            <person name="Samejima M."/>
            <person name="Held B.W."/>
            <person name="Barry K.W."/>
            <person name="LaButti K.M."/>
            <person name="Lapidus A."/>
            <person name="Lindquist E.A."/>
            <person name="Lucas S.M."/>
            <person name="Riley R."/>
            <person name="Salamov A.A."/>
            <person name="Hoffmeister D."/>
            <person name="Schwenk D."/>
            <person name="Hadar Y."/>
            <person name="Yarden O."/>
            <person name="de Vries R.P."/>
            <person name="Wiebenga A."/>
            <person name="Stenlid J."/>
            <person name="Eastwood D."/>
            <person name="Grigoriev I.V."/>
            <person name="Berka R.M."/>
            <person name="Blanchette R.A."/>
            <person name="Kersten P."/>
            <person name="Martinez A.T."/>
            <person name="Vicuna R."/>
            <person name="Cullen D."/>
        </authorList>
    </citation>
    <scope>NUCLEOTIDE SEQUENCE [LARGE SCALE GENOMIC DNA]</scope>
    <source>
        <strain evidence="2 3">B</strain>
    </source>
</reference>
<feature type="region of interest" description="Disordered" evidence="1">
    <location>
        <begin position="342"/>
        <end position="367"/>
    </location>
</feature>
<feature type="compositionally biased region" description="Basic residues" evidence="1">
    <location>
        <begin position="356"/>
        <end position="367"/>
    </location>
</feature>
<protein>
    <submittedName>
        <fullName evidence="2">Uncharacterized protein</fullName>
    </submittedName>
</protein>
<gene>
    <name evidence="2" type="ORF">CERSUDRAFT_98335</name>
</gene>
<feature type="region of interest" description="Disordered" evidence="1">
    <location>
        <begin position="84"/>
        <end position="146"/>
    </location>
</feature>
<feature type="compositionally biased region" description="Polar residues" evidence="1">
    <location>
        <begin position="86"/>
        <end position="109"/>
    </location>
</feature>
<feature type="region of interest" description="Disordered" evidence="1">
    <location>
        <begin position="1"/>
        <end position="55"/>
    </location>
</feature>
<name>M2QNP9_CERS8</name>
<evidence type="ECO:0000313" key="3">
    <source>
        <dbReference type="Proteomes" id="UP000016930"/>
    </source>
</evidence>